<dbReference type="Proteomes" id="UP001164746">
    <property type="component" value="Chromosome 2"/>
</dbReference>
<sequence>MSDYSAVKVSIEVANDATPGSIFFTSNINEGAADNIEITESNSLQHITLLDDTPDTILFATPLSQYEQNHNIWEFNSPEETDTDDDEDDAEQEYELQLISEIISDNDGNEDHYIPESKSEDETRTNGNMPTFSKIDESLVSISPETSSPLTVVISDHSSTIYIDSDVEEHLTTKRRRNSETFVNTNVQTALHSKLSKNIQHVEGHSILDEDVDIFGMFGVVSHDVQKDSGIAKSHHISTSTHNTTQDDELNLEELDSEDRELSESSTSKMTPYIKNELKFAIQYKRLTRGEDELLTPDEIRRRNLRMEVNRRSAKKSRIHQKHRENKIITRYEHSKMENERLKKVKADLTAERDRLKLTMNHRERNVDSVIADNFPLLPST</sequence>
<organism evidence="3 4">
    <name type="scientific">Mya arenaria</name>
    <name type="common">Soft-shell clam</name>
    <dbReference type="NCBI Taxonomy" id="6604"/>
    <lineage>
        <taxon>Eukaryota</taxon>
        <taxon>Metazoa</taxon>
        <taxon>Spiralia</taxon>
        <taxon>Lophotrochozoa</taxon>
        <taxon>Mollusca</taxon>
        <taxon>Bivalvia</taxon>
        <taxon>Autobranchia</taxon>
        <taxon>Heteroconchia</taxon>
        <taxon>Euheterodonta</taxon>
        <taxon>Imparidentia</taxon>
        <taxon>Neoheterodontei</taxon>
        <taxon>Myida</taxon>
        <taxon>Myoidea</taxon>
        <taxon>Myidae</taxon>
        <taxon>Mya</taxon>
    </lineage>
</organism>
<name>A0ABY7DE95_MYAAR</name>
<evidence type="ECO:0000313" key="3">
    <source>
        <dbReference type="EMBL" id="WAQ95986.1"/>
    </source>
</evidence>
<keyword evidence="1" id="KW-0175">Coiled coil</keyword>
<evidence type="ECO:0000313" key="4">
    <source>
        <dbReference type="Proteomes" id="UP001164746"/>
    </source>
</evidence>
<evidence type="ECO:0000256" key="2">
    <source>
        <dbReference type="SAM" id="MobiDB-lite"/>
    </source>
</evidence>
<feature type="coiled-coil region" evidence="1">
    <location>
        <begin position="332"/>
        <end position="366"/>
    </location>
</feature>
<evidence type="ECO:0008006" key="5">
    <source>
        <dbReference type="Google" id="ProtNLM"/>
    </source>
</evidence>
<feature type="compositionally biased region" description="Basic and acidic residues" evidence="2">
    <location>
        <begin position="109"/>
        <end position="124"/>
    </location>
</feature>
<keyword evidence="4" id="KW-1185">Reference proteome</keyword>
<accession>A0ABY7DE95</accession>
<proteinExistence type="predicted"/>
<gene>
    <name evidence="3" type="ORF">MAR_028676</name>
</gene>
<evidence type="ECO:0000256" key="1">
    <source>
        <dbReference type="SAM" id="Coils"/>
    </source>
</evidence>
<reference evidence="3" key="1">
    <citation type="submission" date="2022-11" db="EMBL/GenBank/DDBJ databases">
        <title>Centuries of genome instability and evolution in soft-shell clam transmissible cancer (bioRxiv).</title>
        <authorList>
            <person name="Hart S.F.M."/>
            <person name="Yonemitsu M.A."/>
            <person name="Giersch R.M."/>
            <person name="Beal B.F."/>
            <person name="Arriagada G."/>
            <person name="Davis B.W."/>
            <person name="Ostrander E.A."/>
            <person name="Goff S.P."/>
            <person name="Metzger M.J."/>
        </authorList>
    </citation>
    <scope>NUCLEOTIDE SEQUENCE</scope>
    <source>
        <strain evidence="3">MELC-2E11</strain>
        <tissue evidence="3">Siphon/mantle</tissue>
    </source>
</reference>
<dbReference type="CDD" id="cd14686">
    <property type="entry name" value="bZIP"/>
    <property type="match status" value="1"/>
</dbReference>
<protein>
    <recommendedName>
        <fullName evidence="5">BZIP domain-containing protein</fullName>
    </recommendedName>
</protein>
<dbReference type="EMBL" id="CP111013">
    <property type="protein sequence ID" value="WAQ95986.1"/>
    <property type="molecule type" value="Genomic_DNA"/>
</dbReference>
<feature type="region of interest" description="Disordered" evidence="2">
    <location>
        <begin position="106"/>
        <end position="128"/>
    </location>
</feature>